<gene>
    <name evidence="5" type="ORF">Sango_0250700</name>
</gene>
<feature type="coiled-coil region" evidence="1">
    <location>
        <begin position="586"/>
        <end position="613"/>
    </location>
</feature>
<feature type="domain" description="Transposase-associated" evidence="4">
    <location>
        <begin position="3"/>
        <end position="75"/>
    </location>
</feature>
<dbReference type="Pfam" id="PF13960">
    <property type="entry name" value="DUF4218"/>
    <property type="match status" value="1"/>
</dbReference>
<dbReference type="PANTHER" id="PTHR48258">
    <property type="entry name" value="DUF4218 DOMAIN-CONTAINING PROTEIN-RELATED"/>
    <property type="match status" value="1"/>
</dbReference>
<dbReference type="AlphaFoldDB" id="A0AAE1XHZ9"/>
<name>A0AAE1XHZ9_9LAMI</name>
<dbReference type="InterPro" id="IPR025452">
    <property type="entry name" value="DUF4218"/>
</dbReference>
<comment type="caution">
    <text evidence="5">The sequence shown here is derived from an EMBL/GenBank/DDBJ whole genome shotgun (WGS) entry which is preliminary data.</text>
</comment>
<keyword evidence="1" id="KW-0175">Coiled coil</keyword>
<evidence type="ECO:0000259" key="3">
    <source>
        <dbReference type="Pfam" id="PF13960"/>
    </source>
</evidence>
<proteinExistence type="predicted"/>
<feature type="domain" description="DUF4218" evidence="3">
    <location>
        <begin position="281"/>
        <end position="343"/>
    </location>
</feature>
<reference evidence="5" key="1">
    <citation type="submission" date="2020-06" db="EMBL/GenBank/DDBJ databases">
        <authorList>
            <person name="Li T."/>
            <person name="Hu X."/>
            <person name="Zhang T."/>
            <person name="Song X."/>
            <person name="Zhang H."/>
            <person name="Dai N."/>
            <person name="Sheng W."/>
            <person name="Hou X."/>
            <person name="Wei L."/>
        </authorList>
    </citation>
    <scope>NUCLEOTIDE SEQUENCE</scope>
    <source>
        <strain evidence="5">K16</strain>
        <tissue evidence="5">Leaf</tissue>
    </source>
</reference>
<evidence type="ECO:0008006" key="7">
    <source>
        <dbReference type="Google" id="ProtNLM"/>
    </source>
</evidence>
<accession>A0AAE1XHZ9</accession>
<evidence type="ECO:0000256" key="2">
    <source>
        <dbReference type="SAM" id="MobiDB-lite"/>
    </source>
</evidence>
<evidence type="ECO:0000256" key="1">
    <source>
        <dbReference type="SAM" id="Coils"/>
    </source>
</evidence>
<feature type="compositionally biased region" description="Basic and acidic residues" evidence="2">
    <location>
        <begin position="839"/>
        <end position="848"/>
    </location>
</feature>
<feature type="region of interest" description="Disordered" evidence="2">
    <location>
        <begin position="808"/>
        <end position="886"/>
    </location>
</feature>
<feature type="compositionally biased region" description="Basic and acidic residues" evidence="2">
    <location>
        <begin position="777"/>
        <end position="787"/>
    </location>
</feature>
<sequence length="886" mass="100916">MDRSWMQLNKSNSSFAERVEEFINFVYSKKESHEKIPCPCYACNNFCDQTQEVVRYHLSINGIKRSYIKWVYHGETSKDESNNEGSTENNIDINELDDDCNVDGMLDMLNGFSNAYLGENLGREETTASPGAPFPLGRADTFFKLLKDSEEKLYEGCESYSKLTFLVKLLHLKTISGWTNKSFDMLLELLKEAFQGVDVDLPKSKRLMHDLGPKGPRNDIDVNLQQLISELKELWEVDNKRARKDMMDKGLKPNLHSQGEGEDMPPDSYTLSHDQKNILKLCSKTLYLDVLDKMEKQMALTMCKLERIFPPAFLDVMVHLMIHLASEAKLTGPVQYRWMFPRNYDIGEQLGNLSLFACKGHPFGGPSEHIAELVAESEISVEQQHDLHFPRWFRKRVEQLHSELANDELISLANGPDTRVKHYTGCNINGCRFHTKDRENNKKTQNSGVVVEGEHNKKIIDFYGIVKDIIEMGGPGRRVVGQSEPSSSYGESNIHSQDEIVNSTSTRIKRRGRTRNVALSKRKNANEKLAIQIPEEEKMVELRIERQSAGESLLDEEQICAEVLGYKSGYIRGRGAGPKPKTSFSKQSYREELEDAKRNARIAQHRAIKAEQQVIVFSEQLKNQKSVIEELKEGMLATQRAMIESQSFASEPGLLELLQEVARSCPHTEAFSWQQKLLVHVSVSHLPWDFSREETSKSLCTGSCSKDYEVQYMFVLDFYFRKLDYGNLSKSEKNFYAYIQREKARAKIRNGKLSATKADNLLTVAPKSTITVHKRFGHPDPKSEPQRFSKISSQRTLVQVVRESEDGFPHRLPKIRGDGGFMGSGISGKEEEIGGGDSFRCHGEEEERKHHRSRERKRSTEIKGENKQLGNWIGGPGRIGRRVGPG</sequence>
<evidence type="ECO:0000313" key="5">
    <source>
        <dbReference type="EMBL" id="KAK4411777.1"/>
    </source>
</evidence>
<dbReference type="Pfam" id="PF13963">
    <property type="entry name" value="Transpos_assoc"/>
    <property type="match status" value="1"/>
</dbReference>
<dbReference type="EMBL" id="JACGWL010000001">
    <property type="protein sequence ID" value="KAK4411777.1"/>
    <property type="molecule type" value="Genomic_DNA"/>
</dbReference>
<evidence type="ECO:0000259" key="4">
    <source>
        <dbReference type="Pfam" id="PF13963"/>
    </source>
</evidence>
<feature type="compositionally biased region" description="Gly residues" evidence="2">
    <location>
        <begin position="872"/>
        <end position="886"/>
    </location>
</feature>
<organism evidence="5 6">
    <name type="scientific">Sesamum angolense</name>
    <dbReference type="NCBI Taxonomy" id="2727404"/>
    <lineage>
        <taxon>Eukaryota</taxon>
        <taxon>Viridiplantae</taxon>
        <taxon>Streptophyta</taxon>
        <taxon>Embryophyta</taxon>
        <taxon>Tracheophyta</taxon>
        <taxon>Spermatophyta</taxon>
        <taxon>Magnoliopsida</taxon>
        <taxon>eudicotyledons</taxon>
        <taxon>Gunneridae</taxon>
        <taxon>Pentapetalae</taxon>
        <taxon>asterids</taxon>
        <taxon>lamiids</taxon>
        <taxon>Lamiales</taxon>
        <taxon>Pedaliaceae</taxon>
        <taxon>Sesamum</taxon>
    </lineage>
</organism>
<dbReference type="PANTHER" id="PTHR48258:SF15">
    <property type="entry name" value="OS02G0543900 PROTEIN"/>
    <property type="match status" value="1"/>
</dbReference>
<feature type="region of interest" description="Disordered" evidence="2">
    <location>
        <begin position="246"/>
        <end position="269"/>
    </location>
</feature>
<keyword evidence="6" id="KW-1185">Reference proteome</keyword>
<feature type="region of interest" description="Disordered" evidence="2">
    <location>
        <begin position="773"/>
        <end position="793"/>
    </location>
</feature>
<reference evidence="5" key="2">
    <citation type="journal article" date="2024" name="Plant">
        <title>Genomic evolution and insights into agronomic trait innovations of Sesamum species.</title>
        <authorList>
            <person name="Miao H."/>
            <person name="Wang L."/>
            <person name="Qu L."/>
            <person name="Liu H."/>
            <person name="Sun Y."/>
            <person name="Le M."/>
            <person name="Wang Q."/>
            <person name="Wei S."/>
            <person name="Zheng Y."/>
            <person name="Lin W."/>
            <person name="Duan Y."/>
            <person name="Cao H."/>
            <person name="Xiong S."/>
            <person name="Wang X."/>
            <person name="Wei L."/>
            <person name="Li C."/>
            <person name="Ma Q."/>
            <person name="Ju M."/>
            <person name="Zhao R."/>
            <person name="Li G."/>
            <person name="Mu C."/>
            <person name="Tian Q."/>
            <person name="Mei H."/>
            <person name="Zhang T."/>
            <person name="Gao T."/>
            <person name="Zhang H."/>
        </authorList>
    </citation>
    <scope>NUCLEOTIDE SEQUENCE</scope>
    <source>
        <strain evidence="5">K16</strain>
    </source>
</reference>
<protein>
    <recommendedName>
        <fullName evidence="7">Transposase-associated domain-containing protein</fullName>
    </recommendedName>
</protein>
<evidence type="ECO:0000313" key="6">
    <source>
        <dbReference type="Proteomes" id="UP001289374"/>
    </source>
</evidence>
<dbReference type="Proteomes" id="UP001289374">
    <property type="component" value="Unassembled WGS sequence"/>
</dbReference>
<dbReference type="InterPro" id="IPR029480">
    <property type="entry name" value="Transpos_assoc"/>
</dbReference>